<dbReference type="EMBL" id="FNXT01001332">
    <property type="protein sequence ID" value="SZX78699.1"/>
    <property type="molecule type" value="Genomic_DNA"/>
</dbReference>
<dbReference type="SUPFAM" id="SSF51735">
    <property type="entry name" value="NAD(P)-binding Rossmann-fold domains"/>
    <property type="match status" value="1"/>
</dbReference>
<evidence type="ECO:0000313" key="2">
    <source>
        <dbReference type="Proteomes" id="UP000256970"/>
    </source>
</evidence>
<evidence type="ECO:0008006" key="3">
    <source>
        <dbReference type="Google" id="ProtNLM"/>
    </source>
</evidence>
<accession>A0A383WNF4</accession>
<dbReference type="Gene3D" id="3.90.25.10">
    <property type="entry name" value="UDP-galactose 4-epimerase, domain 1"/>
    <property type="match status" value="1"/>
</dbReference>
<gene>
    <name evidence="1" type="ORF">BQ4739_LOCUS19013</name>
</gene>
<dbReference type="AlphaFoldDB" id="A0A383WNF4"/>
<keyword evidence="2" id="KW-1185">Reference proteome</keyword>
<dbReference type="Proteomes" id="UP000256970">
    <property type="component" value="Unassembled WGS sequence"/>
</dbReference>
<protein>
    <recommendedName>
        <fullName evidence="3">NAD(P)-binding domain-containing protein</fullName>
    </recommendedName>
</protein>
<dbReference type="Gene3D" id="3.40.50.720">
    <property type="entry name" value="NAD(P)-binding Rossmann-like Domain"/>
    <property type="match status" value="1"/>
</dbReference>
<evidence type="ECO:0000313" key="1">
    <source>
        <dbReference type="EMBL" id="SZX78699.1"/>
    </source>
</evidence>
<proteinExistence type="predicted"/>
<organism evidence="1 2">
    <name type="scientific">Tetradesmus obliquus</name>
    <name type="common">Green alga</name>
    <name type="synonym">Acutodesmus obliquus</name>
    <dbReference type="NCBI Taxonomy" id="3088"/>
    <lineage>
        <taxon>Eukaryota</taxon>
        <taxon>Viridiplantae</taxon>
        <taxon>Chlorophyta</taxon>
        <taxon>core chlorophytes</taxon>
        <taxon>Chlorophyceae</taxon>
        <taxon>CS clade</taxon>
        <taxon>Sphaeropleales</taxon>
        <taxon>Scenedesmaceae</taxon>
        <taxon>Tetradesmus</taxon>
    </lineage>
</organism>
<sequence>MLAWLGVRWVVGVARDIARAFKLPETKVVHVKDRAFNDRRYYIGNSKLASLGWKETTAWEEGLKKTIDCKLAGLGWKETTPWEEGLKKTIDWYMATKCDEYWQGDLESALKAHPVLLGTNIKPAPGVAAPL</sequence>
<name>A0A383WNF4_TETOB</name>
<reference evidence="1 2" key="1">
    <citation type="submission" date="2016-10" db="EMBL/GenBank/DDBJ databases">
        <authorList>
            <person name="Cai Z."/>
        </authorList>
    </citation>
    <scope>NUCLEOTIDE SEQUENCE [LARGE SCALE GENOMIC DNA]</scope>
</reference>
<dbReference type="InterPro" id="IPR036291">
    <property type="entry name" value="NAD(P)-bd_dom_sf"/>
</dbReference>
<dbReference type="STRING" id="3088.A0A383WNF4"/>
<dbReference type="PANTHER" id="PTHR43000">
    <property type="entry name" value="DTDP-D-GLUCOSE 4,6-DEHYDRATASE-RELATED"/>
    <property type="match status" value="1"/>
</dbReference>